<organism evidence="22 23">
    <name type="scientific">Nitrospira lenta</name>
    <dbReference type="NCBI Taxonomy" id="1436998"/>
    <lineage>
        <taxon>Bacteria</taxon>
        <taxon>Pseudomonadati</taxon>
        <taxon>Nitrospirota</taxon>
        <taxon>Nitrospiria</taxon>
        <taxon>Nitrospirales</taxon>
        <taxon>Nitrospiraceae</taxon>
        <taxon>Nitrospira</taxon>
    </lineage>
</organism>
<dbReference type="Proteomes" id="UP000248168">
    <property type="component" value="Unassembled WGS sequence"/>
</dbReference>
<dbReference type="InterPro" id="IPR030677">
    <property type="entry name" value="Nnr"/>
</dbReference>
<evidence type="ECO:0000256" key="18">
    <source>
        <dbReference type="HAMAP-Rule" id="MF_01966"/>
    </source>
</evidence>
<evidence type="ECO:0000256" key="4">
    <source>
        <dbReference type="ARBA" id="ARBA00009524"/>
    </source>
</evidence>
<dbReference type="AlphaFoldDB" id="A0A330L7A3"/>
<name>A0A330L7A3_9BACT</name>
<comment type="catalytic activity">
    <reaction evidence="1 18 19">
        <text>(6R)-NADHX = (6S)-NADHX</text>
        <dbReference type="Rhea" id="RHEA:32215"/>
        <dbReference type="ChEBI" id="CHEBI:64074"/>
        <dbReference type="ChEBI" id="CHEBI:64075"/>
        <dbReference type="EC" id="5.1.99.6"/>
    </reaction>
</comment>
<dbReference type="NCBIfam" id="TIGR00196">
    <property type="entry name" value="yjeF_cterm"/>
    <property type="match status" value="1"/>
</dbReference>
<accession>A0A330L7A3</accession>
<evidence type="ECO:0000256" key="11">
    <source>
        <dbReference type="ARBA" id="ARBA00023235"/>
    </source>
</evidence>
<comment type="similarity">
    <text evidence="18">Belongs to the NnrE/AIBP family.</text>
</comment>
<evidence type="ECO:0000256" key="9">
    <source>
        <dbReference type="ARBA" id="ARBA00022958"/>
    </source>
</evidence>
<feature type="binding site" evidence="17">
    <location>
        <position position="393"/>
    </location>
    <ligand>
        <name>(6S)-NADPHX</name>
        <dbReference type="ChEBI" id="CHEBI:64076"/>
    </ligand>
</feature>
<dbReference type="FunCoup" id="A0A330L7A3">
    <property type="interactions" value="272"/>
</dbReference>
<dbReference type="NCBIfam" id="TIGR00197">
    <property type="entry name" value="yjeF_nterm"/>
    <property type="match status" value="1"/>
</dbReference>
<comment type="cofactor">
    <cofactor evidence="18 19">
        <name>K(+)</name>
        <dbReference type="ChEBI" id="CHEBI:29103"/>
    </cofactor>
    <text evidence="18 19">Binds 1 potassium ion per subunit.</text>
</comment>
<evidence type="ECO:0000256" key="1">
    <source>
        <dbReference type="ARBA" id="ARBA00000013"/>
    </source>
</evidence>
<evidence type="ECO:0000313" key="22">
    <source>
        <dbReference type="EMBL" id="SPP64865.1"/>
    </source>
</evidence>
<keyword evidence="12 17" id="KW-0456">Lyase</keyword>
<dbReference type="HAMAP" id="MF_01965">
    <property type="entry name" value="NADHX_dehydratase"/>
    <property type="match status" value="1"/>
</dbReference>
<keyword evidence="7 17" id="KW-0067">ATP-binding</keyword>
<dbReference type="GO" id="GO:0110051">
    <property type="term" value="P:metabolite repair"/>
    <property type="evidence" value="ECO:0007669"/>
    <property type="project" value="TreeGrafter"/>
</dbReference>
<comment type="function">
    <text evidence="17">Catalyzes the dehydration of the S-form of NAD(P)HX at the expense of ADP, which is converted to AMP. Together with NAD(P)HX epimerase, which catalyzes the epimerization of the S- and R-forms, the enzyme allows the repair of both epimers of NAD(P)HX, a damaged form of NAD(P)H that is a result of enzymatic or heat-dependent hydration.</text>
</comment>
<evidence type="ECO:0000256" key="5">
    <source>
        <dbReference type="ARBA" id="ARBA00022723"/>
    </source>
</evidence>
<dbReference type="SUPFAM" id="SSF53613">
    <property type="entry name" value="Ribokinase-like"/>
    <property type="match status" value="1"/>
</dbReference>
<evidence type="ECO:0000256" key="7">
    <source>
        <dbReference type="ARBA" id="ARBA00022840"/>
    </source>
</evidence>
<comment type="similarity">
    <text evidence="3 19">In the N-terminal section; belongs to the NnrE/AIBP family.</text>
</comment>
<dbReference type="InterPro" id="IPR029056">
    <property type="entry name" value="Ribokinase-like"/>
</dbReference>
<dbReference type="SUPFAM" id="SSF64153">
    <property type="entry name" value="YjeF N-terminal domain-like"/>
    <property type="match status" value="1"/>
</dbReference>
<keyword evidence="13" id="KW-0511">Multifunctional enzyme</keyword>
<dbReference type="EC" id="5.1.99.6" evidence="19"/>
<comment type="function">
    <text evidence="14 19">Bifunctional enzyme that catalyzes the epimerization of the S- and R-forms of NAD(P)HX and the dehydration of the S-form of NAD(P)HX at the expense of ADP, which is converted to AMP. This allows the repair of both epimers of NAD(P)HX, a damaged form of NAD(P)H that is a result of enzymatic or heat-dependent hydration.</text>
</comment>
<comment type="function">
    <text evidence="18">Catalyzes the epimerization of the S- and R-forms of NAD(P)HX, a damaged form of NAD(P)H that is a result of enzymatic or heat-dependent hydration. This is a prerequisite for the S-specific NAD(P)H-hydrate dehydratase to allow the repair of both epimers of NAD(P)HX.</text>
</comment>
<feature type="binding site" evidence="18">
    <location>
        <position position="136"/>
    </location>
    <ligand>
        <name>K(+)</name>
        <dbReference type="ChEBI" id="CHEBI:29103"/>
    </ligand>
</feature>
<feature type="binding site" evidence="17">
    <location>
        <position position="460"/>
    </location>
    <ligand>
        <name>AMP</name>
        <dbReference type="ChEBI" id="CHEBI:456215"/>
    </ligand>
</feature>
<feature type="binding site" evidence="18">
    <location>
        <position position="151"/>
    </location>
    <ligand>
        <name>(6S)-NADPHX</name>
        <dbReference type="ChEBI" id="CHEBI:64076"/>
    </ligand>
</feature>
<dbReference type="PANTHER" id="PTHR12592">
    <property type="entry name" value="ATP-DEPENDENT (S)-NAD(P)H-HYDRATE DEHYDRATASE FAMILY MEMBER"/>
    <property type="match status" value="1"/>
</dbReference>
<keyword evidence="10 17" id="KW-0520">NAD</keyword>
<dbReference type="InterPro" id="IPR004443">
    <property type="entry name" value="YjeF_N_dom"/>
</dbReference>
<dbReference type="PROSITE" id="PS51383">
    <property type="entry name" value="YJEF_C_3"/>
    <property type="match status" value="1"/>
</dbReference>
<proteinExistence type="inferred from homology"/>
<sequence length="523" mass="54267">MKYPAMRLIVTAAQMQALDRRTIEEAGVPGTMLMERAGAGVVTSLEQQLGPLRGKLITILCGKGNNGGDGFVVARLLHKQRAKVHVFTLAPAADLSRDAARMYRQLIRTAGKAIVKPFSSTSQLQTILSDSDAIIDALLGTGLATPVTGRYAEAIDGINQAQRLTVAVDLPSGIHADTGAVLGRAVKADLTVTFGLPKLGLFQNQGIDHAGRVEIVDIGIPPAYVDAVESRIRLITAPFVRTVVPPRRLSSHKGTFGHAGIIAGSVGKTGAAAMAAQAALRIGAGLVTVAIPASVNDVLEAKLLEVMTIPMPETTARTLSRAALDRLKDFINTRTAVAIGPGLSTHPETVALVQALVRQLDRPSVLDADALNALAGRAALLAECAIPPILTPHPGEMARLVTKSSAQSVNEDRIGTATRFAQAHRCYLVLKGARTVIAGPDGMAAICPTGNPGMATAGTGDVLTGMITGLLAQGVASWEAACAATYVHGLAGDLAAETIGQTSLIARDIIDHIPYALTNIGSA</sequence>
<evidence type="ECO:0000256" key="6">
    <source>
        <dbReference type="ARBA" id="ARBA00022741"/>
    </source>
</evidence>
<evidence type="ECO:0000256" key="19">
    <source>
        <dbReference type="PIRNR" id="PIRNR017184"/>
    </source>
</evidence>
<evidence type="ECO:0000313" key="23">
    <source>
        <dbReference type="Proteomes" id="UP000248168"/>
    </source>
</evidence>
<keyword evidence="6 17" id="KW-0547">Nucleotide-binding</keyword>
<dbReference type="GO" id="GO:0052856">
    <property type="term" value="F:NAD(P)HX epimerase activity"/>
    <property type="evidence" value="ECO:0007669"/>
    <property type="project" value="UniProtKB-UniRule"/>
</dbReference>
<feature type="binding site" evidence="17">
    <location>
        <position position="271"/>
    </location>
    <ligand>
        <name>(6S)-NADPHX</name>
        <dbReference type="ChEBI" id="CHEBI:64076"/>
    </ligand>
</feature>
<dbReference type="PIRSF" id="PIRSF017184">
    <property type="entry name" value="Nnr"/>
    <property type="match status" value="1"/>
</dbReference>
<dbReference type="GO" id="GO:0052855">
    <property type="term" value="F:ADP-dependent NAD(P)H-hydrate dehydratase activity"/>
    <property type="evidence" value="ECO:0007669"/>
    <property type="project" value="UniProtKB-UniRule"/>
</dbReference>
<evidence type="ECO:0000256" key="17">
    <source>
        <dbReference type="HAMAP-Rule" id="MF_01965"/>
    </source>
</evidence>
<dbReference type="Pfam" id="PF01256">
    <property type="entry name" value="Carb_kinase"/>
    <property type="match status" value="1"/>
</dbReference>
<evidence type="ECO:0000256" key="14">
    <source>
        <dbReference type="ARBA" id="ARBA00025153"/>
    </source>
</evidence>
<evidence type="ECO:0000259" key="21">
    <source>
        <dbReference type="PROSITE" id="PS51385"/>
    </source>
</evidence>
<feature type="binding site" evidence="17">
    <location>
        <position position="461"/>
    </location>
    <ligand>
        <name>(6S)-NADPHX</name>
        <dbReference type="ChEBI" id="CHEBI:64076"/>
    </ligand>
</feature>
<feature type="binding site" evidence="18">
    <location>
        <begin position="65"/>
        <end position="69"/>
    </location>
    <ligand>
        <name>(6S)-NADPHX</name>
        <dbReference type="ChEBI" id="CHEBI:64076"/>
    </ligand>
</feature>
<dbReference type="InParanoid" id="A0A330L7A3"/>
<evidence type="ECO:0000256" key="15">
    <source>
        <dbReference type="ARBA" id="ARBA00048238"/>
    </source>
</evidence>
<keyword evidence="23" id="KW-1185">Reference proteome</keyword>
<dbReference type="PANTHER" id="PTHR12592:SF0">
    <property type="entry name" value="ATP-DEPENDENT (S)-NAD(P)H-HYDRATE DEHYDRATASE"/>
    <property type="match status" value="1"/>
</dbReference>
<comment type="similarity">
    <text evidence="4 19">In the C-terminal section; belongs to the NnrD/CARKD family.</text>
</comment>
<evidence type="ECO:0000256" key="13">
    <source>
        <dbReference type="ARBA" id="ARBA00023268"/>
    </source>
</evidence>
<keyword evidence="8 17" id="KW-0521">NADP</keyword>
<dbReference type="GO" id="GO:0005524">
    <property type="term" value="F:ATP binding"/>
    <property type="evidence" value="ECO:0007669"/>
    <property type="project" value="UniProtKB-UniRule"/>
</dbReference>
<feature type="binding site" evidence="17">
    <location>
        <begin position="431"/>
        <end position="435"/>
    </location>
    <ligand>
        <name>AMP</name>
        <dbReference type="ChEBI" id="CHEBI:456215"/>
    </ligand>
</feature>
<dbReference type="Gene3D" id="3.40.50.10260">
    <property type="entry name" value="YjeF N-terminal domain"/>
    <property type="match status" value="1"/>
</dbReference>
<feature type="domain" description="YjeF C-terminal" evidence="20">
    <location>
        <begin position="236"/>
        <end position="520"/>
    </location>
</feature>
<comment type="similarity">
    <text evidence="17">Belongs to the NnrD/CARKD family.</text>
</comment>
<comment type="cofactor">
    <cofactor evidence="17">
        <name>Mg(2+)</name>
        <dbReference type="ChEBI" id="CHEBI:18420"/>
    </cofactor>
</comment>
<dbReference type="Pfam" id="PF03853">
    <property type="entry name" value="YjeF_N"/>
    <property type="match status" value="1"/>
</dbReference>
<comment type="catalytic activity">
    <reaction evidence="15 17 19">
        <text>(6S)-NADHX + ADP = AMP + phosphate + NADH + H(+)</text>
        <dbReference type="Rhea" id="RHEA:32223"/>
        <dbReference type="ChEBI" id="CHEBI:15378"/>
        <dbReference type="ChEBI" id="CHEBI:43474"/>
        <dbReference type="ChEBI" id="CHEBI:57945"/>
        <dbReference type="ChEBI" id="CHEBI:64074"/>
        <dbReference type="ChEBI" id="CHEBI:456215"/>
        <dbReference type="ChEBI" id="CHEBI:456216"/>
        <dbReference type="EC" id="4.2.1.136"/>
    </reaction>
</comment>
<comment type="catalytic activity">
    <reaction evidence="16 17 19">
        <text>(6S)-NADPHX + ADP = AMP + phosphate + NADPH + H(+)</text>
        <dbReference type="Rhea" id="RHEA:32235"/>
        <dbReference type="ChEBI" id="CHEBI:15378"/>
        <dbReference type="ChEBI" id="CHEBI:43474"/>
        <dbReference type="ChEBI" id="CHEBI:57783"/>
        <dbReference type="ChEBI" id="CHEBI:64076"/>
        <dbReference type="ChEBI" id="CHEBI:456215"/>
        <dbReference type="ChEBI" id="CHEBI:456216"/>
        <dbReference type="EC" id="4.2.1.136"/>
    </reaction>
</comment>
<evidence type="ECO:0000256" key="10">
    <source>
        <dbReference type="ARBA" id="ARBA00023027"/>
    </source>
</evidence>
<dbReference type="RefSeq" id="WP_245924415.1">
    <property type="nucleotide sequence ID" value="NZ_OUNR01000012.1"/>
</dbReference>
<feature type="binding site" evidence="18">
    <location>
        <begin position="140"/>
        <end position="146"/>
    </location>
    <ligand>
        <name>(6S)-NADPHX</name>
        <dbReference type="ChEBI" id="CHEBI:64076"/>
    </ligand>
</feature>
<feature type="domain" description="YjeF N-terminal" evidence="21">
    <location>
        <begin position="15"/>
        <end position="226"/>
    </location>
</feature>
<feature type="binding site" evidence="17">
    <location>
        <position position="342"/>
    </location>
    <ligand>
        <name>(6S)-NADPHX</name>
        <dbReference type="ChEBI" id="CHEBI:64076"/>
    </ligand>
</feature>
<evidence type="ECO:0000256" key="2">
    <source>
        <dbReference type="ARBA" id="ARBA00000909"/>
    </source>
</evidence>
<dbReference type="EC" id="4.2.1.136" evidence="19"/>
<evidence type="ECO:0000259" key="20">
    <source>
        <dbReference type="PROSITE" id="PS51383"/>
    </source>
</evidence>
<reference evidence="23" key="1">
    <citation type="submission" date="2018-04" db="EMBL/GenBank/DDBJ databases">
        <authorList>
            <person name="Lucker S."/>
            <person name="Sakoula D."/>
        </authorList>
    </citation>
    <scope>NUCLEOTIDE SEQUENCE [LARGE SCALE GENOMIC DNA]</scope>
</reference>
<keyword evidence="11 18" id="KW-0413">Isomerase</keyword>
<dbReference type="GO" id="GO:0046872">
    <property type="term" value="F:metal ion binding"/>
    <property type="evidence" value="ECO:0007669"/>
    <property type="project" value="UniProtKB-UniRule"/>
</dbReference>
<evidence type="ECO:0000256" key="12">
    <source>
        <dbReference type="ARBA" id="ARBA00023239"/>
    </source>
</evidence>
<dbReference type="PROSITE" id="PS01050">
    <property type="entry name" value="YJEF_C_2"/>
    <property type="match status" value="1"/>
</dbReference>
<keyword evidence="9 18" id="KW-0630">Potassium</keyword>
<dbReference type="EMBL" id="OUNR01000012">
    <property type="protein sequence ID" value="SPP64865.1"/>
    <property type="molecule type" value="Genomic_DNA"/>
</dbReference>
<dbReference type="InterPro" id="IPR000631">
    <property type="entry name" value="CARKD"/>
</dbReference>
<dbReference type="Gene3D" id="3.40.1190.20">
    <property type="match status" value="1"/>
</dbReference>
<gene>
    <name evidence="22" type="primary">nnr</name>
    <name evidence="17" type="synonym">nnrD</name>
    <name evidence="18" type="synonym">nnrE</name>
    <name evidence="22" type="ORF">NITLEN_20505</name>
</gene>
<evidence type="ECO:0000256" key="8">
    <source>
        <dbReference type="ARBA" id="ARBA00022857"/>
    </source>
</evidence>
<feature type="binding site" evidence="18">
    <location>
        <position position="66"/>
    </location>
    <ligand>
        <name>K(+)</name>
        <dbReference type="ChEBI" id="CHEBI:29103"/>
    </ligand>
</feature>
<comment type="catalytic activity">
    <reaction evidence="2 18 19">
        <text>(6R)-NADPHX = (6S)-NADPHX</text>
        <dbReference type="Rhea" id="RHEA:32227"/>
        <dbReference type="ChEBI" id="CHEBI:64076"/>
        <dbReference type="ChEBI" id="CHEBI:64077"/>
        <dbReference type="EC" id="5.1.99.6"/>
    </reaction>
</comment>
<feature type="binding site" evidence="18">
    <location>
        <position position="169"/>
    </location>
    <ligand>
        <name>(6S)-NADPHX</name>
        <dbReference type="ChEBI" id="CHEBI:64076"/>
    </ligand>
</feature>
<evidence type="ECO:0000256" key="16">
    <source>
        <dbReference type="ARBA" id="ARBA00049209"/>
    </source>
</evidence>
<evidence type="ECO:0000256" key="3">
    <source>
        <dbReference type="ARBA" id="ARBA00006001"/>
    </source>
</evidence>
<dbReference type="GO" id="GO:0046496">
    <property type="term" value="P:nicotinamide nucleotide metabolic process"/>
    <property type="evidence" value="ECO:0007669"/>
    <property type="project" value="UniProtKB-UniRule"/>
</dbReference>
<dbReference type="InterPro" id="IPR036652">
    <property type="entry name" value="YjeF_N_dom_sf"/>
</dbReference>
<feature type="binding site" evidence="18">
    <location>
        <position position="172"/>
    </location>
    <ligand>
        <name>K(+)</name>
        <dbReference type="ChEBI" id="CHEBI:29103"/>
    </ligand>
</feature>
<keyword evidence="5 18" id="KW-0479">Metal-binding</keyword>
<dbReference type="PROSITE" id="PS51385">
    <property type="entry name" value="YJEF_N"/>
    <property type="match status" value="1"/>
</dbReference>
<dbReference type="HAMAP" id="MF_01966">
    <property type="entry name" value="NADHX_epimerase"/>
    <property type="match status" value="1"/>
</dbReference>
<dbReference type="InterPro" id="IPR017953">
    <property type="entry name" value="Carbohydrate_kinase_pred_CS"/>
</dbReference>
<dbReference type="CDD" id="cd01171">
    <property type="entry name" value="YXKO-related"/>
    <property type="match status" value="1"/>
</dbReference>
<protein>
    <recommendedName>
        <fullName evidence="19">Bifunctional NAD(P)H-hydrate repair enzyme</fullName>
    </recommendedName>
    <alternativeName>
        <fullName evidence="19">Nicotinamide nucleotide repair protein</fullName>
    </alternativeName>
    <domain>
        <recommendedName>
            <fullName evidence="19">ADP-dependent (S)-NAD(P)H-hydrate dehydratase</fullName>
            <ecNumber evidence="19">4.2.1.136</ecNumber>
        </recommendedName>
        <alternativeName>
            <fullName evidence="19">ADP-dependent NAD(P)HX dehydratase</fullName>
        </alternativeName>
    </domain>
    <domain>
        <recommendedName>
            <fullName evidence="19">NAD(P)H-hydrate epimerase</fullName>
            <ecNumber evidence="19">5.1.99.6</ecNumber>
        </recommendedName>
    </domain>
</protein>
<comment type="subunit">
    <text evidence="17">Homotetramer.</text>
</comment>